<dbReference type="InterPro" id="IPR010982">
    <property type="entry name" value="Lambda_DNA-bd_dom_sf"/>
</dbReference>
<dbReference type="CDD" id="cd00093">
    <property type="entry name" value="HTH_XRE"/>
    <property type="match status" value="1"/>
</dbReference>
<dbReference type="SUPFAM" id="SSF51182">
    <property type="entry name" value="RmlC-like cupins"/>
    <property type="match status" value="1"/>
</dbReference>
<gene>
    <name evidence="3" type="ORF">BSZ40_08940</name>
</gene>
<dbReference type="Gene3D" id="1.10.260.40">
    <property type="entry name" value="lambda repressor-like DNA-binding domains"/>
    <property type="match status" value="1"/>
</dbReference>
<dbReference type="STRING" id="52770.BSZ40_08940"/>
<reference evidence="4" key="1">
    <citation type="submission" date="2016-12" db="EMBL/GenBank/DDBJ databases">
        <authorList>
            <person name="Meng X."/>
        </authorList>
    </citation>
    <scope>NUCLEOTIDE SEQUENCE [LARGE SCALE GENOMIC DNA]</scope>
    <source>
        <strain evidence="4">DSM 20732</strain>
    </source>
</reference>
<evidence type="ECO:0000256" key="1">
    <source>
        <dbReference type="ARBA" id="ARBA00023125"/>
    </source>
</evidence>
<dbReference type="InParanoid" id="A0A1Q5PUE0"/>
<dbReference type="Proteomes" id="UP000185612">
    <property type="component" value="Unassembled WGS sequence"/>
</dbReference>
<name>A0A1Q5PUE0_9ACTO</name>
<keyword evidence="4" id="KW-1185">Reference proteome</keyword>
<dbReference type="AlphaFoldDB" id="A0A1Q5PUE0"/>
<feature type="domain" description="HTH cro/C1-type" evidence="2">
    <location>
        <begin position="11"/>
        <end position="65"/>
    </location>
</feature>
<accession>A0A1Q5PUE0</accession>
<dbReference type="OrthoDB" id="513181at2"/>
<evidence type="ECO:0000259" key="2">
    <source>
        <dbReference type="PROSITE" id="PS50943"/>
    </source>
</evidence>
<evidence type="ECO:0000313" key="3">
    <source>
        <dbReference type="EMBL" id="OKL51197.1"/>
    </source>
</evidence>
<dbReference type="SMART" id="SM00530">
    <property type="entry name" value="HTH_XRE"/>
    <property type="match status" value="1"/>
</dbReference>
<dbReference type="EMBL" id="MQVS01000009">
    <property type="protein sequence ID" value="OKL51197.1"/>
    <property type="molecule type" value="Genomic_DNA"/>
</dbReference>
<dbReference type="SUPFAM" id="SSF47413">
    <property type="entry name" value="lambda repressor-like DNA-binding domains"/>
    <property type="match status" value="1"/>
</dbReference>
<dbReference type="InterPro" id="IPR013096">
    <property type="entry name" value="Cupin_2"/>
</dbReference>
<dbReference type="InterPro" id="IPR011051">
    <property type="entry name" value="RmlC_Cupin_sf"/>
</dbReference>
<dbReference type="Pfam" id="PF01381">
    <property type="entry name" value="HTH_3"/>
    <property type="match status" value="1"/>
</dbReference>
<dbReference type="CDD" id="cd02209">
    <property type="entry name" value="cupin_XRE_C"/>
    <property type="match status" value="1"/>
</dbReference>
<organism evidence="3 4">
    <name type="scientific">Buchananella hordeovulneris</name>
    <dbReference type="NCBI Taxonomy" id="52770"/>
    <lineage>
        <taxon>Bacteria</taxon>
        <taxon>Bacillati</taxon>
        <taxon>Actinomycetota</taxon>
        <taxon>Actinomycetes</taxon>
        <taxon>Actinomycetales</taxon>
        <taxon>Actinomycetaceae</taxon>
        <taxon>Buchananella</taxon>
    </lineage>
</organism>
<dbReference type="InterPro" id="IPR001387">
    <property type="entry name" value="Cro/C1-type_HTH"/>
</dbReference>
<evidence type="ECO:0000313" key="4">
    <source>
        <dbReference type="Proteomes" id="UP000185612"/>
    </source>
</evidence>
<dbReference type="Pfam" id="PF07883">
    <property type="entry name" value="Cupin_2"/>
    <property type="match status" value="1"/>
</dbReference>
<dbReference type="Gene3D" id="2.60.120.10">
    <property type="entry name" value="Jelly Rolls"/>
    <property type="match status" value="1"/>
</dbReference>
<dbReference type="InterPro" id="IPR050807">
    <property type="entry name" value="TransReg_Diox_bact_type"/>
</dbReference>
<protein>
    <submittedName>
        <fullName evidence="3">XRE family transcriptional regulator</fullName>
    </submittedName>
</protein>
<proteinExistence type="predicted"/>
<dbReference type="PANTHER" id="PTHR46797:SF1">
    <property type="entry name" value="METHYLPHOSPHONATE SYNTHASE"/>
    <property type="match status" value="1"/>
</dbReference>
<dbReference type="GO" id="GO:0005829">
    <property type="term" value="C:cytosol"/>
    <property type="evidence" value="ECO:0007669"/>
    <property type="project" value="TreeGrafter"/>
</dbReference>
<dbReference type="RefSeq" id="WP_073825432.1">
    <property type="nucleotide sequence ID" value="NZ_MQVS01000009.1"/>
</dbReference>
<dbReference type="InterPro" id="IPR014710">
    <property type="entry name" value="RmlC-like_jellyroll"/>
</dbReference>
<dbReference type="PROSITE" id="PS50943">
    <property type="entry name" value="HTH_CROC1"/>
    <property type="match status" value="1"/>
</dbReference>
<keyword evidence="1" id="KW-0238">DNA-binding</keyword>
<dbReference type="GO" id="GO:0003677">
    <property type="term" value="F:DNA binding"/>
    <property type="evidence" value="ECO:0007669"/>
    <property type="project" value="UniProtKB-KW"/>
</dbReference>
<sequence length="195" mass="21031">MEDLTHVGPHLRLIRQERGMTLAAVSAATGVNVSTLSRLEAGRRRPTLELLLSLSRCYRLPLDELVAAPPVADPRVFPKPRLRNGVVVIPLSAVQRPQQAIKLVIPAAHCRPRPRSHPGFEWLYVLAGTLRLVLGEQDLRLAAGQAAEFNTAIPHWFGSTGAGTVEVLSLLSRSGQRIHLASPAAADDVPPPVGP</sequence>
<dbReference type="GO" id="GO:0003700">
    <property type="term" value="F:DNA-binding transcription factor activity"/>
    <property type="evidence" value="ECO:0007669"/>
    <property type="project" value="TreeGrafter"/>
</dbReference>
<dbReference type="PANTHER" id="PTHR46797">
    <property type="entry name" value="HTH-TYPE TRANSCRIPTIONAL REGULATOR"/>
    <property type="match status" value="1"/>
</dbReference>
<comment type="caution">
    <text evidence="3">The sequence shown here is derived from an EMBL/GenBank/DDBJ whole genome shotgun (WGS) entry which is preliminary data.</text>
</comment>